<feature type="compositionally biased region" description="Basic and acidic residues" evidence="2">
    <location>
        <begin position="224"/>
        <end position="250"/>
    </location>
</feature>
<sequence length="250" mass="26566">MTAEEIGARLTEALGVGEASVSAGGRHGRACVDVPPDAWVNAARTARDSLDLVFFDWLTGVDEGEQGFAVVVHLWSPAERYGLLLRTVVPRTEPTLPTLTGVFPGASWPERETAEMFGLTFAGHPNPVPLLLPDEFEGHPLRKDFVLAARVAKAWPGAKEPGESDAGGPGRRRNRPPGVPDPNEWGPEAGTLPPEPVGRPARGDRPPRTPRATPGERPARAARGRAEKAPEGAADERPNEEPKADDGGSA</sequence>
<dbReference type="InterPro" id="IPR001268">
    <property type="entry name" value="NADH_UbQ_OxRdtase_30kDa_su"/>
</dbReference>
<dbReference type="Gene3D" id="3.30.460.80">
    <property type="entry name" value="NADH:ubiquinone oxidoreductase, 30kDa subunit"/>
    <property type="match status" value="1"/>
</dbReference>
<dbReference type="OrthoDB" id="3746692at2"/>
<dbReference type="PANTHER" id="PTHR10884:SF14">
    <property type="entry name" value="NADH DEHYDROGENASE [UBIQUINONE] IRON-SULFUR PROTEIN 3, MITOCHONDRIAL"/>
    <property type="match status" value="1"/>
</dbReference>
<dbReference type="EMBL" id="FRCS01000023">
    <property type="protein sequence ID" value="SHN47417.1"/>
    <property type="molecule type" value="Genomic_DNA"/>
</dbReference>
<dbReference type="RefSeq" id="WP_073265254.1">
    <property type="nucleotide sequence ID" value="NZ_FRCS01000023.1"/>
</dbReference>
<gene>
    <name evidence="4" type="ORF">SAMN05443668_12363</name>
</gene>
<proteinExistence type="inferred from homology"/>
<evidence type="ECO:0000256" key="2">
    <source>
        <dbReference type="SAM" id="MobiDB-lite"/>
    </source>
</evidence>
<dbReference type="InterPro" id="IPR037232">
    <property type="entry name" value="NADH_quin_OxRdtase_su_C/D-like"/>
</dbReference>
<dbReference type="Pfam" id="PF00329">
    <property type="entry name" value="Complex1_30kDa"/>
    <property type="match status" value="1"/>
</dbReference>
<dbReference type="Proteomes" id="UP000184440">
    <property type="component" value="Unassembled WGS sequence"/>
</dbReference>
<dbReference type="GO" id="GO:0008137">
    <property type="term" value="F:NADH dehydrogenase (ubiquinone) activity"/>
    <property type="evidence" value="ECO:0007669"/>
    <property type="project" value="InterPro"/>
</dbReference>
<keyword evidence="5" id="KW-1185">Reference proteome</keyword>
<reference evidence="4 5" key="1">
    <citation type="submission" date="2016-11" db="EMBL/GenBank/DDBJ databases">
        <authorList>
            <person name="Jaros S."/>
            <person name="Januszkiewicz K."/>
            <person name="Wedrychowicz H."/>
        </authorList>
    </citation>
    <scope>NUCLEOTIDE SEQUENCE [LARGE SCALE GENOMIC DNA]</scope>
    <source>
        <strain evidence="4 5">DSM 46144</strain>
    </source>
</reference>
<organism evidence="4 5">
    <name type="scientific">Cryptosporangium aurantiacum</name>
    <dbReference type="NCBI Taxonomy" id="134849"/>
    <lineage>
        <taxon>Bacteria</taxon>
        <taxon>Bacillati</taxon>
        <taxon>Actinomycetota</taxon>
        <taxon>Actinomycetes</taxon>
        <taxon>Cryptosporangiales</taxon>
        <taxon>Cryptosporangiaceae</taxon>
        <taxon>Cryptosporangium</taxon>
    </lineage>
</organism>
<evidence type="ECO:0000259" key="3">
    <source>
        <dbReference type="Pfam" id="PF00329"/>
    </source>
</evidence>
<comment type="similarity">
    <text evidence="1">Belongs to the complex I 30 kDa subunit family.</text>
</comment>
<evidence type="ECO:0000313" key="4">
    <source>
        <dbReference type="EMBL" id="SHN47417.1"/>
    </source>
</evidence>
<feature type="region of interest" description="Disordered" evidence="2">
    <location>
        <begin position="156"/>
        <end position="250"/>
    </location>
</feature>
<protein>
    <submittedName>
        <fullName evidence="4">NADH-quinone oxidoreductase subunit C</fullName>
    </submittedName>
</protein>
<evidence type="ECO:0000313" key="5">
    <source>
        <dbReference type="Proteomes" id="UP000184440"/>
    </source>
</evidence>
<dbReference type="SUPFAM" id="SSF143243">
    <property type="entry name" value="Nqo5-like"/>
    <property type="match status" value="1"/>
</dbReference>
<name>A0A1M7RM70_9ACTN</name>
<dbReference type="PANTHER" id="PTHR10884">
    <property type="entry name" value="NADH DEHYDROGENASE UBIQUINONE IRON-SULFUR PROTEIN 3"/>
    <property type="match status" value="1"/>
</dbReference>
<dbReference type="AlphaFoldDB" id="A0A1M7RM70"/>
<dbReference type="STRING" id="134849.SAMN05443668_12363"/>
<evidence type="ECO:0000256" key="1">
    <source>
        <dbReference type="ARBA" id="ARBA00007569"/>
    </source>
</evidence>
<feature type="domain" description="NADH:ubiquinone oxidoreductase 30kDa subunit" evidence="3">
    <location>
        <begin position="32"/>
        <end position="150"/>
    </location>
</feature>
<accession>A0A1M7RM70</accession>